<keyword evidence="1" id="KW-0812">Transmembrane</keyword>
<dbReference type="InterPro" id="IPR050469">
    <property type="entry name" value="Diguanylate_Cyclase"/>
</dbReference>
<feature type="transmembrane region" description="Helical" evidence="1">
    <location>
        <begin position="116"/>
        <end position="135"/>
    </location>
</feature>
<name>A0A0R1R644_9LACO</name>
<comment type="caution">
    <text evidence="3">The sequence shown here is derived from an EMBL/GenBank/DDBJ whole genome shotgun (WGS) entry which is preliminary data.</text>
</comment>
<dbReference type="EMBL" id="AZEU01000035">
    <property type="protein sequence ID" value="KRL52471.1"/>
    <property type="molecule type" value="Genomic_DNA"/>
</dbReference>
<dbReference type="Pfam" id="PF00990">
    <property type="entry name" value="GGDEF"/>
    <property type="match status" value="1"/>
</dbReference>
<protein>
    <recommendedName>
        <fullName evidence="2">GGDEF domain-containing protein</fullName>
    </recommendedName>
</protein>
<reference evidence="3 4" key="1">
    <citation type="journal article" date="2015" name="Genome Announc.">
        <title>Expanding the biotechnology potential of lactobacilli through comparative genomics of 213 strains and associated genera.</title>
        <authorList>
            <person name="Sun Z."/>
            <person name="Harris H.M."/>
            <person name="McCann A."/>
            <person name="Guo C."/>
            <person name="Argimon S."/>
            <person name="Zhang W."/>
            <person name="Yang X."/>
            <person name="Jeffery I.B."/>
            <person name="Cooney J.C."/>
            <person name="Kagawa T.F."/>
            <person name="Liu W."/>
            <person name="Song Y."/>
            <person name="Salvetti E."/>
            <person name="Wrobel A."/>
            <person name="Rasinkangas P."/>
            <person name="Parkhill J."/>
            <person name="Rea M.C."/>
            <person name="O'Sullivan O."/>
            <person name="Ritari J."/>
            <person name="Douillard F.P."/>
            <person name="Paul Ross R."/>
            <person name="Yang R."/>
            <person name="Briner A.E."/>
            <person name="Felis G.E."/>
            <person name="de Vos W.M."/>
            <person name="Barrangou R."/>
            <person name="Klaenhammer T.R."/>
            <person name="Caufield P.W."/>
            <person name="Cui Y."/>
            <person name="Zhang H."/>
            <person name="O'Toole P.W."/>
        </authorList>
    </citation>
    <scope>NUCLEOTIDE SEQUENCE [LARGE SCALE GENOMIC DNA]</scope>
    <source>
        <strain evidence="3 4">DSM 13343</strain>
    </source>
</reference>
<dbReference type="GO" id="GO:0043709">
    <property type="term" value="P:cell adhesion involved in single-species biofilm formation"/>
    <property type="evidence" value="ECO:0007669"/>
    <property type="project" value="TreeGrafter"/>
</dbReference>
<sequence length="371" mass="42449">MGIVINKTFWMFFFMIGFVGSVDIIATLGPEAIHRLFKKDVSSASLLAAYLWLVLLFVAILRHYNTTSAITASVLRNGALIYVATRIKNPKIHGLMLVGVYLCYYPWWGFNVPDMLGLAVVFGGLELVNVYQHWVTAKHWRYLSLTALMSVALWTVTELVHHYDMWLTVQVVVMFILLLGVADLYDRLLRYRRKQTKKLTYGNNHDELTGVRSLALFRKDYVWFQSQMAASNGDNLHLVMMDIDHFKAINDTYGHLIGDEALINFARDVESYFIPMDYYAAVYRTGGEEFSILMYGLSDDQARQAIDDYFKRLKQLVVLRENPKLRLTVSAGISSIQDAEVVLKDFIEKTDINLYAAKHGGRNQVVQTRSA</sequence>
<keyword evidence="4" id="KW-1185">Reference proteome</keyword>
<dbReference type="GO" id="GO:0052621">
    <property type="term" value="F:diguanylate cyclase activity"/>
    <property type="evidence" value="ECO:0007669"/>
    <property type="project" value="TreeGrafter"/>
</dbReference>
<dbReference type="NCBIfam" id="TIGR00254">
    <property type="entry name" value="GGDEF"/>
    <property type="match status" value="1"/>
</dbReference>
<dbReference type="InterPro" id="IPR043128">
    <property type="entry name" value="Rev_trsase/Diguanyl_cyclase"/>
</dbReference>
<feature type="domain" description="GGDEF" evidence="2">
    <location>
        <begin position="234"/>
        <end position="370"/>
    </location>
</feature>
<evidence type="ECO:0000313" key="3">
    <source>
        <dbReference type="EMBL" id="KRL52471.1"/>
    </source>
</evidence>
<feature type="transmembrane region" description="Helical" evidence="1">
    <location>
        <begin position="142"/>
        <end position="160"/>
    </location>
</feature>
<feature type="transmembrane region" description="Helical" evidence="1">
    <location>
        <begin position="12"/>
        <end position="29"/>
    </location>
</feature>
<evidence type="ECO:0000313" key="4">
    <source>
        <dbReference type="Proteomes" id="UP000051790"/>
    </source>
</evidence>
<dbReference type="InterPro" id="IPR029787">
    <property type="entry name" value="Nucleotide_cyclase"/>
</dbReference>
<dbReference type="PATRIC" id="fig|1423769.4.peg.2532"/>
<dbReference type="RefSeq" id="WP_056962459.1">
    <property type="nucleotide sequence ID" value="NZ_AZEU01000035.1"/>
</dbReference>
<dbReference type="GO" id="GO:0005886">
    <property type="term" value="C:plasma membrane"/>
    <property type="evidence" value="ECO:0007669"/>
    <property type="project" value="TreeGrafter"/>
</dbReference>
<dbReference type="OrthoDB" id="9759607at2"/>
<dbReference type="CDD" id="cd01949">
    <property type="entry name" value="GGDEF"/>
    <property type="match status" value="1"/>
</dbReference>
<dbReference type="PANTHER" id="PTHR45138">
    <property type="entry name" value="REGULATORY COMPONENTS OF SENSORY TRANSDUCTION SYSTEM"/>
    <property type="match status" value="1"/>
</dbReference>
<accession>A0A0R1R644</accession>
<dbReference type="AlphaFoldDB" id="A0A0R1R644"/>
<dbReference type="InterPro" id="IPR000160">
    <property type="entry name" value="GGDEF_dom"/>
</dbReference>
<organism evidence="3 4">
    <name type="scientific">Lacticaseibacillus manihotivorans DSM 13343 = JCM 12514</name>
    <dbReference type="NCBI Taxonomy" id="1423769"/>
    <lineage>
        <taxon>Bacteria</taxon>
        <taxon>Bacillati</taxon>
        <taxon>Bacillota</taxon>
        <taxon>Bacilli</taxon>
        <taxon>Lactobacillales</taxon>
        <taxon>Lactobacillaceae</taxon>
        <taxon>Lacticaseibacillus</taxon>
    </lineage>
</organism>
<evidence type="ECO:0000259" key="2">
    <source>
        <dbReference type="PROSITE" id="PS50887"/>
    </source>
</evidence>
<keyword evidence="1" id="KW-1133">Transmembrane helix</keyword>
<feature type="transmembrane region" description="Helical" evidence="1">
    <location>
        <begin position="41"/>
        <end position="61"/>
    </location>
</feature>
<dbReference type="SMART" id="SM00267">
    <property type="entry name" value="GGDEF"/>
    <property type="match status" value="1"/>
</dbReference>
<feature type="transmembrane region" description="Helical" evidence="1">
    <location>
        <begin position="166"/>
        <end position="185"/>
    </location>
</feature>
<keyword evidence="1" id="KW-0472">Membrane</keyword>
<dbReference type="SUPFAM" id="SSF55073">
    <property type="entry name" value="Nucleotide cyclase"/>
    <property type="match status" value="1"/>
</dbReference>
<evidence type="ECO:0000256" key="1">
    <source>
        <dbReference type="SAM" id="Phobius"/>
    </source>
</evidence>
<dbReference type="Proteomes" id="UP000051790">
    <property type="component" value="Unassembled WGS sequence"/>
</dbReference>
<dbReference type="PANTHER" id="PTHR45138:SF9">
    <property type="entry name" value="DIGUANYLATE CYCLASE DGCM-RELATED"/>
    <property type="match status" value="1"/>
</dbReference>
<feature type="transmembrane region" description="Helical" evidence="1">
    <location>
        <begin position="92"/>
        <end position="110"/>
    </location>
</feature>
<dbReference type="PROSITE" id="PS50887">
    <property type="entry name" value="GGDEF"/>
    <property type="match status" value="1"/>
</dbReference>
<gene>
    <name evidence="3" type="ORF">FD01_GL002346</name>
</gene>
<dbReference type="GO" id="GO:1902201">
    <property type="term" value="P:negative regulation of bacterial-type flagellum-dependent cell motility"/>
    <property type="evidence" value="ECO:0007669"/>
    <property type="project" value="TreeGrafter"/>
</dbReference>
<dbReference type="Gene3D" id="3.30.70.270">
    <property type="match status" value="1"/>
</dbReference>
<proteinExistence type="predicted"/>